<feature type="region of interest" description="Disordered" evidence="1">
    <location>
        <begin position="1"/>
        <end position="59"/>
    </location>
</feature>
<evidence type="ECO:0000313" key="3">
    <source>
        <dbReference type="Proteomes" id="UP001059596"/>
    </source>
</evidence>
<accession>A0A9P9YJ40</accession>
<evidence type="ECO:0000313" key="2">
    <source>
        <dbReference type="EMBL" id="KAI8037710.1"/>
    </source>
</evidence>
<keyword evidence="3" id="KW-1185">Reference proteome</keyword>
<dbReference type="AlphaFoldDB" id="A0A9P9YJ40"/>
<comment type="caution">
    <text evidence="2">The sequence shown here is derived from an EMBL/GenBank/DDBJ whole genome shotgun (WGS) entry which is preliminary data.</text>
</comment>
<gene>
    <name evidence="2" type="ORF">M5D96_009210</name>
</gene>
<name>A0A9P9YJ40_9MUSC</name>
<evidence type="ECO:0000256" key="1">
    <source>
        <dbReference type="SAM" id="MobiDB-lite"/>
    </source>
</evidence>
<sequence>MQAQQQARRRLGASQENQAGSRQDSHHGPQHVSGNIPQQEVQQVAQPFEHGPQDPHGPMLIDLAWMDLELANWDMFGQNGEL</sequence>
<feature type="compositionally biased region" description="Polar residues" evidence="1">
    <location>
        <begin position="32"/>
        <end position="45"/>
    </location>
</feature>
<protein>
    <submittedName>
        <fullName evidence="2">Uncharacterized protein</fullName>
    </submittedName>
</protein>
<organism evidence="2 3">
    <name type="scientific">Drosophila gunungcola</name>
    <name type="common">fruit fly</name>
    <dbReference type="NCBI Taxonomy" id="103775"/>
    <lineage>
        <taxon>Eukaryota</taxon>
        <taxon>Metazoa</taxon>
        <taxon>Ecdysozoa</taxon>
        <taxon>Arthropoda</taxon>
        <taxon>Hexapoda</taxon>
        <taxon>Insecta</taxon>
        <taxon>Pterygota</taxon>
        <taxon>Neoptera</taxon>
        <taxon>Endopterygota</taxon>
        <taxon>Diptera</taxon>
        <taxon>Brachycera</taxon>
        <taxon>Muscomorpha</taxon>
        <taxon>Ephydroidea</taxon>
        <taxon>Drosophilidae</taxon>
        <taxon>Drosophila</taxon>
        <taxon>Sophophora</taxon>
    </lineage>
</organism>
<proteinExistence type="predicted"/>
<dbReference type="Proteomes" id="UP001059596">
    <property type="component" value="Unassembled WGS sequence"/>
</dbReference>
<dbReference type="EMBL" id="JAMKOV010000010">
    <property type="protein sequence ID" value="KAI8037710.1"/>
    <property type="molecule type" value="Genomic_DNA"/>
</dbReference>
<reference evidence="2" key="1">
    <citation type="journal article" date="2023" name="Genome Biol. Evol.">
        <title>Long-read-based Genome Assembly of Drosophila gunungcola Reveals Fewer Chemosensory Genes in Flower-breeding Species.</title>
        <authorList>
            <person name="Negi A."/>
            <person name="Liao B.Y."/>
            <person name="Yeh S.D."/>
        </authorList>
    </citation>
    <scope>NUCLEOTIDE SEQUENCE</scope>
    <source>
        <strain evidence="2">Sukarami</strain>
    </source>
</reference>